<organism evidence="1 2">
    <name type="scientific">Pricia mediterranea</name>
    <dbReference type="NCBI Taxonomy" id="3076079"/>
    <lineage>
        <taxon>Bacteria</taxon>
        <taxon>Pseudomonadati</taxon>
        <taxon>Bacteroidota</taxon>
        <taxon>Flavobacteriia</taxon>
        <taxon>Flavobacteriales</taxon>
        <taxon>Flavobacteriaceae</taxon>
        <taxon>Pricia</taxon>
    </lineage>
</organism>
<evidence type="ECO:0000313" key="1">
    <source>
        <dbReference type="EMBL" id="MDT7827188.1"/>
    </source>
</evidence>
<proteinExistence type="predicted"/>
<reference evidence="1 2" key="1">
    <citation type="submission" date="2023-09" db="EMBL/GenBank/DDBJ databases">
        <title>Novel taxa isolated from Blanes Bay.</title>
        <authorList>
            <person name="Rey-Velasco X."/>
            <person name="Lucena T."/>
        </authorList>
    </citation>
    <scope>NUCLEOTIDE SEQUENCE [LARGE SCALE GENOMIC DNA]</scope>
    <source>
        <strain evidence="1 2">S334</strain>
    </source>
</reference>
<dbReference type="Proteomes" id="UP001250656">
    <property type="component" value="Unassembled WGS sequence"/>
</dbReference>
<evidence type="ECO:0000313" key="2">
    <source>
        <dbReference type="Proteomes" id="UP001250656"/>
    </source>
</evidence>
<dbReference type="EMBL" id="JAVTTP010000001">
    <property type="protein sequence ID" value="MDT7827188.1"/>
    <property type="molecule type" value="Genomic_DNA"/>
</dbReference>
<gene>
    <name evidence="1" type="ORF">RQM65_00745</name>
</gene>
<comment type="caution">
    <text evidence="1">The sequence shown here is derived from an EMBL/GenBank/DDBJ whole genome shotgun (WGS) entry which is preliminary data.</text>
</comment>
<keyword evidence="2" id="KW-1185">Reference proteome</keyword>
<evidence type="ECO:0008006" key="3">
    <source>
        <dbReference type="Google" id="ProtNLM"/>
    </source>
</evidence>
<sequence>MWNNFKTYGDSPENAFETLCNQLFERYLHRNYKKDLARFRVINGAGGDGGIEAYGALHTGTIVAVQSKWFPTAMRTSQINQIKKSITTALKIRPNISKYIICIPRNLASKKRGKGGKIPKNTEEDRVNKLASDIKDLHKDLTLTWWTTDDILRELQLPGNDGIHRYWFDKETIDFSLLIEQFRFQKTNNWLKERYVPALHTQGVIHEQVGQLIFSKKYRVALISRVQEVQTKIQKTAKLLESFRDMVSKKNLLSAMEEVDRYLSKANGIASDLIREIMASNMDYRVISDCPEPEGLSILETYLDDLRPTNVEKNTVYDLKGLIRDLLRIYPIGFFMDIGSLLNVSRKFVFGGPGTGKTQGLANVVELAIDNDYPAILIRAKTANSKSWTSILEKALDVQGWTKNELFSALETLAIKNDVQKAMALDHGQEPDYPKTVVLISIDGLEEAIEKKEEWYDRIAETTEITLRYPRIKFVFTARHYFYDNSKDIDSLAEEVRLEGDGDVQIDEVIGPYFEHYRITGKLSYPIQGLTSLFALRLFCEEYEGQNLDELGRVETTVQKLLNLKVARLNTEFIQNTGTGITITEAPVIDGLSILSKAFYVSGSITHKELVQLLSQDEGAFFTPEAATNLLQFLASNGVLTQYESLEKTGVLEKRIRKYSITYQSIIETLISEEIYENIKTESEDKLPDILFRPLAIPVHQLPKKDFAIKSIAPNRQIIQNLVSRIFNEQEKLIGEEDFLVDGLSQDQILDLQLEALRRAPKSLGAKYDSYVMELFFKNYEIRFKVIKKLIIPSAKGHGEFFNANWLHEILMGQPTVFKRDKIWSDLDNEEMNGFSESERFIYRANYTLRKLLTDNVLDQPSVSNDAQHDGFPLILAWGLSTIDRELREKISSALTGWGILNPKRYKLLLDKIFDCNDPQIQEDLASITLGIASRLKDFNGLQELSEWALANIFEHRGKHRNVIVRQGFRAIVERAHQFGLISEEKVALARPRPIGDFRLLKLDTDYLRKARREHYPIVHDLAWYVIEKAYQRFLTGHEAKNGVEEESVRPEHQFLDQYRKSYGNKEIYSRSWGMSAALNYIKGLGLTRTKGSWFTDASHGSKSKIYTYEEKYTWLAVHYLQGYLSDYLPYAERSYSLERDWITNYNVLTLIHNPVEDVMDEETMDHLLERRNTIWRIKEPLATEITPSDKLQEDIEKAVLKDPNLDFNKWLFFKNFDFLNEGETAVGLYGYTYLNNKTETVTTSLLTQACIIKKENFGVLKDIVVNQPDNRYWLGSSDSYQAVADTDVYANPTDIVWMDWIEERENKIFISEDVSFSFTRTSVTKNDTQGEKEVYIPSKKIRTLLGISDYKNSKFLNPNDTIVGEISEVSEGSFEDRQELLVVKWGMLQKALEDEGLQLCWFAQFFSRKNPFNKNLDKDFHAQRVKKYFIWKESKELRSHKFWDETFSNQKDQ</sequence>
<name>A0ABU3L176_9FLAO</name>
<dbReference type="RefSeq" id="WP_314012013.1">
    <property type="nucleotide sequence ID" value="NZ_JAVTTP010000001.1"/>
</dbReference>
<accession>A0ABU3L176</accession>
<protein>
    <recommendedName>
        <fullName evidence="3">Restriction endonuclease</fullName>
    </recommendedName>
</protein>